<dbReference type="PANTHER" id="PTHR10146">
    <property type="entry name" value="PROLINE SYNTHETASE CO-TRANSCRIBED BACTERIAL HOMOLOG PROTEIN"/>
    <property type="match status" value="1"/>
</dbReference>
<dbReference type="OrthoDB" id="9804072at2"/>
<dbReference type="RefSeq" id="WP_133592764.1">
    <property type="nucleotide sequence ID" value="NZ_CP037953.1"/>
</dbReference>
<keyword evidence="7" id="KW-1185">Reference proteome</keyword>
<proteinExistence type="inferred from homology"/>
<dbReference type="NCBIfam" id="TIGR00044">
    <property type="entry name" value="YggS family pyridoxal phosphate-dependent enzyme"/>
    <property type="match status" value="1"/>
</dbReference>
<gene>
    <name evidence="6" type="ORF">EV696_12042</name>
</gene>
<dbReference type="InterPro" id="IPR029066">
    <property type="entry name" value="PLP-binding_barrel"/>
</dbReference>
<reference evidence="6 7" key="1">
    <citation type="submission" date="2019-03" db="EMBL/GenBank/DDBJ databases">
        <title>Genomic Encyclopedia of Type Strains, Phase IV (KMG-IV): sequencing the most valuable type-strain genomes for metagenomic binning, comparative biology and taxonomic classification.</title>
        <authorList>
            <person name="Goeker M."/>
        </authorList>
    </citation>
    <scope>NUCLEOTIDE SEQUENCE [LARGE SCALE GENOMIC DNA]</scope>
    <source>
        <strain evidence="6 7">DSM 103792</strain>
    </source>
</reference>
<dbReference type="SUPFAM" id="SSF51419">
    <property type="entry name" value="PLP-binding barrel"/>
    <property type="match status" value="1"/>
</dbReference>
<comment type="cofactor">
    <cofactor evidence="3">
        <name>pyridoxal 5'-phosphate</name>
        <dbReference type="ChEBI" id="CHEBI:597326"/>
    </cofactor>
</comment>
<dbReference type="GO" id="GO:0030170">
    <property type="term" value="F:pyridoxal phosphate binding"/>
    <property type="evidence" value="ECO:0007669"/>
    <property type="project" value="UniProtKB-UniRule"/>
</dbReference>
<evidence type="ECO:0000256" key="4">
    <source>
        <dbReference type="RuleBase" id="RU004514"/>
    </source>
</evidence>
<comment type="caution">
    <text evidence="6">The sequence shown here is derived from an EMBL/GenBank/DDBJ whole genome shotgun (WGS) entry which is preliminary data.</text>
</comment>
<evidence type="ECO:0000256" key="1">
    <source>
        <dbReference type="ARBA" id="ARBA00022898"/>
    </source>
</evidence>
<dbReference type="Gene3D" id="3.20.20.10">
    <property type="entry name" value="Alanine racemase"/>
    <property type="match status" value="1"/>
</dbReference>
<evidence type="ECO:0000313" key="6">
    <source>
        <dbReference type="EMBL" id="TDQ45465.1"/>
    </source>
</evidence>
<evidence type="ECO:0000259" key="5">
    <source>
        <dbReference type="Pfam" id="PF01168"/>
    </source>
</evidence>
<dbReference type="AlphaFoldDB" id="A0A4R6UK46"/>
<comment type="similarity">
    <text evidence="2 4">Belongs to the pyridoxal phosphate-binding protein YggS/PROSC family.</text>
</comment>
<dbReference type="InterPro" id="IPR011078">
    <property type="entry name" value="PyrdxlP_homeostasis"/>
</dbReference>
<dbReference type="HAMAP" id="MF_02087">
    <property type="entry name" value="PLP_homeostasis"/>
    <property type="match status" value="1"/>
</dbReference>
<feature type="modified residue" description="N6-(pyridoxal phosphate)lysine" evidence="2 3">
    <location>
        <position position="37"/>
    </location>
</feature>
<dbReference type="EMBL" id="SNYM01000020">
    <property type="protein sequence ID" value="TDQ45465.1"/>
    <property type="molecule type" value="Genomic_DNA"/>
</dbReference>
<sequence length="229" mass="24845">MTTSLAPRFHAVQQQIAEAAKAAGRDPAGIRLLAVSKTQEPVQINALHALGQIAFGENYIQEALAKQPNCSPTIEWHCIGPVQSNKSRLVAEHFAWCQSLHSLKLARRLSEQRPSHLAPLQCCIQLHIGDEASKSGVMPAEALALAEAVVMLPNLRLRGVMCIPPASDSVPEQRHYFAEAKAVYQQLQHHFEGIDTLSMGMSADLSAAIAEGSTMVRVGTALFGPRTKR</sequence>
<organism evidence="6 7">
    <name type="scientific">Permianibacter aggregans</name>
    <dbReference type="NCBI Taxonomy" id="1510150"/>
    <lineage>
        <taxon>Bacteria</taxon>
        <taxon>Pseudomonadati</taxon>
        <taxon>Pseudomonadota</taxon>
        <taxon>Gammaproteobacteria</taxon>
        <taxon>Pseudomonadales</taxon>
        <taxon>Pseudomonadaceae</taxon>
        <taxon>Permianibacter</taxon>
    </lineage>
</organism>
<dbReference type="PANTHER" id="PTHR10146:SF14">
    <property type="entry name" value="PYRIDOXAL PHOSPHATE HOMEOSTASIS PROTEIN"/>
    <property type="match status" value="1"/>
</dbReference>
<keyword evidence="1 2" id="KW-0663">Pyridoxal phosphate</keyword>
<evidence type="ECO:0000313" key="7">
    <source>
        <dbReference type="Proteomes" id="UP000295375"/>
    </source>
</evidence>
<protein>
    <recommendedName>
        <fullName evidence="2">Pyridoxal phosphate homeostasis protein</fullName>
        <shortName evidence="2">PLP homeostasis protein</shortName>
    </recommendedName>
</protein>
<feature type="domain" description="Alanine racemase N-terminal" evidence="5">
    <location>
        <begin position="11"/>
        <end position="225"/>
    </location>
</feature>
<name>A0A4R6UK46_9GAMM</name>
<evidence type="ECO:0000256" key="3">
    <source>
        <dbReference type="PIRSR" id="PIRSR004848-1"/>
    </source>
</evidence>
<dbReference type="Proteomes" id="UP000295375">
    <property type="component" value="Unassembled WGS sequence"/>
</dbReference>
<accession>A0A4R6UK46</accession>
<comment type="function">
    <text evidence="2">Pyridoxal 5'-phosphate (PLP)-binding protein, which is involved in PLP homeostasis.</text>
</comment>
<dbReference type="InterPro" id="IPR001608">
    <property type="entry name" value="Ala_racemase_N"/>
</dbReference>
<evidence type="ECO:0000256" key="2">
    <source>
        <dbReference type="HAMAP-Rule" id="MF_02087"/>
    </source>
</evidence>
<dbReference type="Pfam" id="PF01168">
    <property type="entry name" value="Ala_racemase_N"/>
    <property type="match status" value="1"/>
</dbReference>
<dbReference type="PIRSF" id="PIRSF004848">
    <property type="entry name" value="YBL036c_PLPDEIII"/>
    <property type="match status" value="1"/>
</dbReference>